<feature type="transmembrane region" description="Helical" evidence="1">
    <location>
        <begin position="54"/>
        <end position="73"/>
    </location>
</feature>
<keyword evidence="1" id="KW-1133">Transmembrane helix</keyword>
<proteinExistence type="predicted"/>
<name>E6QWC3_9ZZZZ</name>
<evidence type="ECO:0000313" key="2">
    <source>
        <dbReference type="EMBL" id="CBI11546.1"/>
    </source>
</evidence>
<accession>E6QWC3</accession>
<feature type="transmembrane region" description="Helical" evidence="1">
    <location>
        <begin position="26"/>
        <end position="47"/>
    </location>
</feature>
<evidence type="ECO:0008006" key="3">
    <source>
        <dbReference type="Google" id="ProtNLM"/>
    </source>
</evidence>
<reference evidence="2" key="1">
    <citation type="submission" date="2009-10" db="EMBL/GenBank/DDBJ databases">
        <title>Diversity of trophic interactions inside an arsenic-rich microbial ecosystem.</title>
        <authorList>
            <person name="Bertin P.N."/>
            <person name="Heinrich-Salmeron A."/>
            <person name="Pelletier E."/>
            <person name="Goulhen-Chollet F."/>
            <person name="Arsene-Ploetze F."/>
            <person name="Gallien S."/>
            <person name="Calteau A."/>
            <person name="Vallenet D."/>
            <person name="Casiot C."/>
            <person name="Chane-Woon-Ming B."/>
            <person name="Giloteaux L."/>
            <person name="Barakat M."/>
            <person name="Bonnefoy V."/>
            <person name="Bruneel O."/>
            <person name="Chandler M."/>
            <person name="Cleiss J."/>
            <person name="Duran R."/>
            <person name="Elbaz-Poulichet F."/>
            <person name="Fonknechten N."/>
            <person name="Lauga B."/>
            <person name="Mornico D."/>
            <person name="Ortet P."/>
            <person name="Schaeffer C."/>
            <person name="Siguier P."/>
            <person name="Alexander Thil Smith A."/>
            <person name="Van Dorsselaer A."/>
            <person name="Weissenbach J."/>
            <person name="Medigue C."/>
            <person name="Le Paslier D."/>
        </authorList>
    </citation>
    <scope>NUCLEOTIDE SEQUENCE</scope>
</reference>
<organism evidence="2">
    <name type="scientific">mine drainage metagenome</name>
    <dbReference type="NCBI Taxonomy" id="410659"/>
    <lineage>
        <taxon>unclassified sequences</taxon>
        <taxon>metagenomes</taxon>
        <taxon>ecological metagenomes</taxon>
    </lineage>
</organism>
<protein>
    <recommendedName>
        <fullName evidence="3">Nicotinamide riboside transporter PnuC</fullName>
    </recommendedName>
</protein>
<sequence>MIEFLEWAGCITGLSGASLLAMNNRYSGWGFALFLASNLAWIMFGLLTHATGMVVMQLGFTVTSMVGVWKWLVVGKYVTGKSS</sequence>
<comment type="caution">
    <text evidence="2">The sequence shown here is derived from an EMBL/GenBank/DDBJ whole genome shotgun (WGS) entry which is preliminary data.</text>
</comment>
<dbReference type="AlphaFoldDB" id="E6QWC3"/>
<keyword evidence="1" id="KW-0812">Transmembrane</keyword>
<dbReference type="EMBL" id="CABR01000150">
    <property type="protein sequence ID" value="CBI11546.1"/>
    <property type="molecule type" value="Genomic_DNA"/>
</dbReference>
<gene>
    <name evidence="2" type="ORF">CARN7_2379</name>
</gene>
<evidence type="ECO:0000256" key="1">
    <source>
        <dbReference type="SAM" id="Phobius"/>
    </source>
</evidence>
<keyword evidence="1" id="KW-0472">Membrane</keyword>